<keyword evidence="3" id="KW-1185">Reference proteome</keyword>
<proteinExistence type="predicted"/>
<evidence type="ECO:0000313" key="2">
    <source>
        <dbReference type="EMBL" id="UJF34416.1"/>
    </source>
</evidence>
<dbReference type="Gene3D" id="4.10.810.10">
    <property type="entry name" value="Virus Scaffolding Protein, Chain A"/>
    <property type="match status" value="1"/>
</dbReference>
<evidence type="ECO:0000313" key="3">
    <source>
        <dbReference type="Proteomes" id="UP001649230"/>
    </source>
</evidence>
<accession>A0ABY3SMJ0</accession>
<reference evidence="2 3" key="1">
    <citation type="journal article" date="2024" name="Int. J. Syst. Evol. Microbiol.">
        <title>Paenibacillus hexagrammi sp. nov., a novel bacterium isolated from the gut content of Hexagrammos agrammus.</title>
        <authorList>
            <person name="Jung H.K."/>
            <person name="Kim D.G."/>
            <person name="Zin H."/>
            <person name="Park J."/>
            <person name="Jung H."/>
            <person name="Kim Y.O."/>
            <person name="Kong H.J."/>
            <person name="Kim J.W."/>
            <person name="Kim Y.S."/>
        </authorList>
    </citation>
    <scope>NUCLEOTIDE SEQUENCE [LARGE SCALE GENOMIC DNA]</scope>
    <source>
        <strain evidence="2 3">YPD9-1</strain>
    </source>
</reference>
<dbReference type="InterPro" id="IPR027393">
    <property type="entry name" value="Virus_scaffolding_prot_C"/>
</dbReference>
<dbReference type="RefSeq" id="WP_235120990.1">
    <property type="nucleotide sequence ID" value="NZ_CP090978.1"/>
</dbReference>
<sequence length="125" mass="14076">MNVGIGDWVRGRTEAGELIYGYVESVDLYQGIAEVYVMGSDHEEVVGKRIALPRHMLREMPVNTFDTEQPIKQLIDVALFSGDEAWFMELTEKLVSIQKSANARQSDISNLNMKPNNRFGLSGLK</sequence>
<organism evidence="2 3">
    <name type="scientific">Paenibacillus hexagrammi</name>
    <dbReference type="NCBI Taxonomy" id="2908839"/>
    <lineage>
        <taxon>Bacteria</taxon>
        <taxon>Bacillati</taxon>
        <taxon>Bacillota</taxon>
        <taxon>Bacilli</taxon>
        <taxon>Bacillales</taxon>
        <taxon>Paenibacillaceae</taxon>
        <taxon>Paenibacillus</taxon>
    </lineage>
</organism>
<dbReference type="InterPro" id="IPR014957">
    <property type="entry name" value="IDEAL_dom"/>
</dbReference>
<feature type="domain" description="IDEAL" evidence="1">
    <location>
        <begin position="71"/>
        <end position="94"/>
    </location>
</feature>
<protein>
    <submittedName>
        <fullName evidence="2">IDEAL domain-containing protein</fullName>
    </submittedName>
</protein>
<name>A0ABY3SMJ0_9BACL</name>
<evidence type="ECO:0000259" key="1">
    <source>
        <dbReference type="Pfam" id="PF08858"/>
    </source>
</evidence>
<dbReference type="EMBL" id="CP090978">
    <property type="protein sequence ID" value="UJF34416.1"/>
    <property type="molecule type" value="Genomic_DNA"/>
</dbReference>
<dbReference type="Pfam" id="PF08858">
    <property type="entry name" value="IDEAL"/>
    <property type="match status" value="1"/>
</dbReference>
<dbReference type="Proteomes" id="UP001649230">
    <property type="component" value="Chromosome"/>
</dbReference>
<gene>
    <name evidence="2" type="ORF">L0M14_04255</name>
</gene>